<feature type="compositionally biased region" description="Basic and acidic residues" evidence="2">
    <location>
        <begin position="75"/>
        <end position="102"/>
    </location>
</feature>
<feature type="chain" id="PRO_5046447827" evidence="3">
    <location>
        <begin position="26"/>
        <end position="110"/>
    </location>
</feature>
<evidence type="ECO:0000313" key="4">
    <source>
        <dbReference type="EMBL" id="WAS99189.1"/>
    </source>
</evidence>
<dbReference type="Proteomes" id="UP001164459">
    <property type="component" value="Chromosome"/>
</dbReference>
<accession>A0ABY7HK00</accession>
<keyword evidence="1 3" id="KW-0732">Signal</keyword>
<proteinExistence type="predicted"/>
<dbReference type="Pfam" id="PF02412">
    <property type="entry name" value="TSP_3"/>
    <property type="match status" value="2"/>
</dbReference>
<feature type="compositionally biased region" description="Polar residues" evidence="2">
    <location>
        <begin position="23"/>
        <end position="36"/>
    </location>
</feature>
<protein>
    <submittedName>
        <fullName evidence="4">Thrombospondin type 3 repeat-containing protein</fullName>
    </submittedName>
</protein>
<dbReference type="EMBL" id="CP114040">
    <property type="protein sequence ID" value="WAS99189.1"/>
    <property type="molecule type" value="Genomic_DNA"/>
</dbReference>
<dbReference type="SUPFAM" id="SSF103647">
    <property type="entry name" value="TSP type-3 repeat"/>
    <property type="match status" value="1"/>
</dbReference>
<dbReference type="PROSITE" id="PS51257">
    <property type="entry name" value="PROKAR_LIPOPROTEIN"/>
    <property type="match status" value="1"/>
</dbReference>
<feature type="compositionally biased region" description="Basic and acidic residues" evidence="2">
    <location>
        <begin position="47"/>
        <end position="56"/>
    </location>
</feature>
<keyword evidence="5" id="KW-1185">Reference proteome</keyword>
<gene>
    <name evidence="4" type="ORF">O0S08_23930</name>
</gene>
<organism evidence="4 5">
    <name type="scientific">Nannocystis punicea</name>
    <dbReference type="NCBI Taxonomy" id="2995304"/>
    <lineage>
        <taxon>Bacteria</taxon>
        <taxon>Pseudomonadati</taxon>
        <taxon>Myxococcota</taxon>
        <taxon>Polyangia</taxon>
        <taxon>Nannocystales</taxon>
        <taxon>Nannocystaceae</taxon>
        <taxon>Nannocystis</taxon>
    </lineage>
</organism>
<evidence type="ECO:0000313" key="5">
    <source>
        <dbReference type="Proteomes" id="UP001164459"/>
    </source>
</evidence>
<evidence type="ECO:0000256" key="3">
    <source>
        <dbReference type="SAM" id="SignalP"/>
    </source>
</evidence>
<evidence type="ECO:0000256" key="2">
    <source>
        <dbReference type="SAM" id="MobiDB-lite"/>
    </source>
</evidence>
<sequence length="110" mass="11388">MMARVAGLLLPVLLFGCAQSNTTQAPPVSLDATSGPVSRPKPITAPTDRDGDRVPDAVDACPDQAGGPRDGCPVVDRDGDGISDRFDKCPDVPELRDGRADGDGCPTQSQ</sequence>
<feature type="signal peptide" evidence="3">
    <location>
        <begin position="1"/>
        <end position="25"/>
    </location>
</feature>
<dbReference type="Gene3D" id="4.10.1080.10">
    <property type="entry name" value="TSP type-3 repeat"/>
    <property type="match status" value="1"/>
</dbReference>
<dbReference type="RefSeq" id="WP_269041550.1">
    <property type="nucleotide sequence ID" value="NZ_CP114040.1"/>
</dbReference>
<dbReference type="InterPro" id="IPR028974">
    <property type="entry name" value="TSP_type-3_rpt"/>
</dbReference>
<reference evidence="4" key="1">
    <citation type="submission" date="2022-11" db="EMBL/GenBank/DDBJ databases">
        <title>Minimal conservation of predation-associated metabolite biosynthetic gene clusters underscores biosynthetic potential of Myxococcota including descriptions for ten novel species: Archangium lansinium sp. nov., Myxococcus landrumus sp. nov., Nannocystis bai.</title>
        <authorList>
            <person name="Ahearne A."/>
            <person name="Stevens C."/>
            <person name="Dowd S."/>
        </authorList>
    </citation>
    <scope>NUCLEOTIDE SEQUENCE</scope>
    <source>
        <strain evidence="4">Fl3</strain>
    </source>
</reference>
<feature type="region of interest" description="Disordered" evidence="2">
    <location>
        <begin position="23"/>
        <end position="110"/>
    </location>
</feature>
<name>A0ABY7HK00_9BACT</name>
<evidence type="ECO:0000256" key="1">
    <source>
        <dbReference type="ARBA" id="ARBA00022729"/>
    </source>
</evidence>
<dbReference type="InterPro" id="IPR003367">
    <property type="entry name" value="Thrombospondin_3-like_rpt"/>
</dbReference>